<reference evidence="4" key="1">
    <citation type="submission" date="2020-12" db="EMBL/GenBank/DDBJ databases">
        <title>Antrihabitans popcorni sp. nov. and Antrihabitans auranticaus sp. nov., isolated from a larva cave.</title>
        <authorList>
            <person name="Lee S.D."/>
            <person name="Kim I.S."/>
        </authorList>
    </citation>
    <scope>NUCLEOTIDE SEQUENCE</scope>
    <source>
        <strain evidence="4">YC3-6</strain>
    </source>
</reference>
<dbReference type="RefSeq" id="WP_199702955.1">
    <property type="nucleotide sequence ID" value="NZ_JAEMNV010000002.1"/>
</dbReference>
<feature type="domain" description="HTH tetR-type" evidence="3">
    <location>
        <begin position="10"/>
        <end position="70"/>
    </location>
</feature>
<proteinExistence type="predicted"/>
<dbReference type="InterPro" id="IPR009057">
    <property type="entry name" value="Homeodomain-like_sf"/>
</dbReference>
<dbReference type="Gene3D" id="1.10.357.10">
    <property type="entry name" value="Tetracycline Repressor, domain 2"/>
    <property type="match status" value="1"/>
</dbReference>
<dbReference type="PRINTS" id="PR00455">
    <property type="entry name" value="HTHTETR"/>
</dbReference>
<evidence type="ECO:0000259" key="3">
    <source>
        <dbReference type="PROSITE" id="PS50977"/>
    </source>
</evidence>
<dbReference type="EMBL" id="JAEMNV010000002">
    <property type="protein sequence ID" value="MBJ8338235.1"/>
    <property type="molecule type" value="Genomic_DNA"/>
</dbReference>
<evidence type="ECO:0000313" key="5">
    <source>
        <dbReference type="Proteomes" id="UP000655868"/>
    </source>
</evidence>
<evidence type="ECO:0000256" key="2">
    <source>
        <dbReference type="PROSITE-ProRule" id="PRU00335"/>
    </source>
</evidence>
<comment type="caution">
    <text evidence="4">The sequence shown here is derived from an EMBL/GenBank/DDBJ whole genome shotgun (WGS) entry which is preliminary data.</text>
</comment>
<accession>A0A934U1E1</accession>
<gene>
    <name evidence="4" type="ORF">JGU71_04995</name>
</gene>
<evidence type="ECO:0000313" key="4">
    <source>
        <dbReference type="EMBL" id="MBJ8338235.1"/>
    </source>
</evidence>
<organism evidence="4 5">
    <name type="scientific">Antrihabitans stalagmiti</name>
    <dbReference type="NCBI Taxonomy" id="2799499"/>
    <lineage>
        <taxon>Bacteria</taxon>
        <taxon>Bacillati</taxon>
        <taxon>Actinomycetota</taxon>
        <taxon>Actinomycetes</taxon>
        <taxon>Mycobacteriales</taxon>
        <taxon>Nocardiaceae</taxon>
        <taxon>Antrihabitans</taxon>
    </lineage>
</organism>
<sequence>MTSANSVDPASIRERILDAAELCLVENGYNTRLHAVIAQRAGFSRPTLYKYFGDQAAIVDALFQRELTKYLAVLDPILRGREKLLEVGFVDAIVYTVIYARDHELLQKGLRDSPEIVLPWFTTRSKPIVEVATGALTPHFERLFTPEQLAKMSPRAISEWAFRIIASLITTDGIVDTADEQALRSFVKSLLSIAFLPPPDQHRDDR</sequence>
<feature type="DNA-binding region" description="H-T-H motif" evidence="2">
    <location>
        <begin position="33"/>
        <end position="52"/>
    </location>
</feature>
<protein>
    <submittedName>
        <fullName evidence="4">TetR/AcrR family transcriptional regulator</fullName>
    </submittedName>
</protein>
<keyword evidence="1 2" id="KW-0238">DNA-binding</keyword>
<keyword evidence="5" id="KW-1185">Reference proteome</keyword>
<evidence type="ECO:0000256" key="1">
    <source>
        <dbReference type="ARBA" id="ARBA00023125"/>
    </source>
</evidence>
<dbReference type="Proteomes" id="UP000655868">
    <property type="component" value="Unassembled WGS sequence"/>
</dbReference>
<dbReference type="Pfam" id="PF00440">
    <property type="entry name" value="TetR_N"/>
    <property type="match status" value="1"/>
</dbReference>
<dbReference type="GO" id="GO:0003677">
    <property type="term" value="F:DNA binding"/>
    <property type="evidence" value="ECO:0007669"/>
    <property type="project" value="UniProtKB-UniRule"/>
</dbReference>
<dbReference type="PROSITE" id="PS50977">
    <property type="entry name" value="HTH_TETR_2"/>
    <property type="match status" value="1"/>
</dbReference>
<name>A0A934U1E1_9NOCA</name>
<dbReference type="AlphaFoldDB" id="A0A934U1E1"/>
<dbReference type="SUPFAM" id="SSF46689">
    <property type="entry name" value="Homeodomain-like"/>
    <property type="match status" value="1"/>
</dbReference>
<dbReference type="InterPro" id="IPR001647">
    <property type="entry name" value="HTH_TetR"/>
</dbReference>